<name>A0ABV7UXC7_9GAMM</name>
<dbReference type="EMBL" id="JBHRYF010000014">
    <property type="protein sequence ID" value="MFC3661319.1"/>
    <property type="molecule type" value="Genomic_DNA"/>
</dbReference>
<dbReference type="SMART" id="SM00418">
    <property type="entry name" value="HTH_ARSR"/>
    <property type="match status" value="1"/>
</dbReference>
<evidence type="ECO:0000313" key="5">
    <source>
        <dbReference type="EMBL" id="MFC3661319.1"/>
    </source>
</evidence>
<keyword evidence="3" id="KW-0804">Transcription</keyword>
<evidence type="ECO:0000313" key="6">
    <source>
        <dbReference type="Proteomes" id="UP001595724"/>
    </source>
</evidence>
<dbReference type="PANTHER" id="PTHR33154:SF33">
    <property type="entry name" value="TRANSCRIPTIONAL REPRESSOR SDPR"/>
    <property type="match status" value="1"/>
</dbReference>
<dbReference type="PANTHER" id="PTHR33154">
    <property type="entry name" value="TRANSCRIPTIONAL REGULATOR, ARSR FAMILY"/>
    <property type="match status" value="1"/>
</dbReference>
<keyword evidence="2" id="KW-0238">DNA-binding</keyword>
<dbReference type="CDD" id="cd00090">
    <property type="entry name" value="HTH_ARSR"/>
    <property type="match status" value="1"/>
</dbReference>
<evidence type="ECO:0000256" key="2">
    <source>
        <dbReference type="ARBA" id="ARBA00023125"/>
    </source>
</evidence>
<dbReference type="SUPFAM" id="SSF46785">
    <property type="entry name" value="Winged helix' DNA-binding domain"/>
    <property type="match status" value="1"/>
</dbReference>
<dbReference type="InterPro" id="IPR001845">
    <property type="entry name" value="HTH_ArsR_DNA-bd_dom"/>
</dbReference>
<feature type="domain" description="HTH arsR-type" evidence="4">
    <location>
        <begin position="14"/>
        <end position="109"/>
    </location>
</feature>
<protein>
    <submittedName>
        <fullName evidence="5">ArsR/SmtB family transcription factor</fullName>
    </submittedName>
</protein>
<gene>
    <name evidence="5" type="ORF">ACFOM9_14750</name>
</gene>
<sequence>MSNDASAARSARMRWSRRAAAAAVVFAALGDATRLELVGKLGDGGQRSITELGQDSALTRQAITKHLRVLEEAGVVRSRRQGRESLFALNPKSIVGLQDYLALVSGQWDDALSRLKRLVEQPHAV</sequence>
<dbReference type="InterPro" id="IPR036388">
    <property type="entry name" value="WH-like_DNA-bd_sf"/>
</dbReference>
<keyword evidence="6" id="KW-1185">Reference proteome</keyword>
<dbReference type="Proteomes" id="UP001595724">
    <property type="component" value="Unassembled WGS sequence"/>
</dbReference>
<dbReference type="Pfam" id="PF12840">
    <property type="entry name" value="HTH_20"/>
    <property type="match status" value="1"/>
</dbReference>
<dbReference type="RefSeq" id="WP_386712518.1">
    <property type="nucleotide sequence ID" value="NZ_JBHRYF010000014.1"/>
</dbReference>
<dbReference type="InterPro" id="IPR011991">
    <property type="entry name" value="ArsR-like_HTH"/>
</dbReference>
<evidence type="ECO:0000256" key="3">
    <source>
        <dbReference type="ARBA" id="ARBA00023163"/>
    </source>
</evidence>
<dbReference type="NCBIfam" id="NF033788">
    <property type="entry name" value="HTH_metalloreg"/>
    <property type="match status" value="1"/>
</dbReference>
<evidence type="ECO:0000259" key="4">
    <source>
        <dbReference type="PROSITE" id="PS50987"/>
    </source>
</evidence>
<proteinExistence type="predicted"/>
<dbReference type="PROSITE" id="PS50987">
    <property type="entry name" value="HTH_ARSR_2"/>
    <property type="match status" value="1"/>
</dbReference>
<organism evidence="5 6">
    <name type="scientific">Luteimonas notoginsengisoli</name>
    <dbReference type="NCBI Taxonomy" id="1578200"/>
    <lineage>
        <taxon>Bacteria</taxon>
        <taxon>Pseudomonadati</taxon>
        <taxon>Pseudomonadota</taxon>
        <taxon>Gammaproteobacteria</taxon>
        <taxon>Lysobacterales</taxon>
        <taxon>Lysobacteraceae</taxon>
        <taxon>Luteimonas</taxon>
    </lineage>
</organism>
<dbReference type="InterPro" id="IPR036390">
    <property type="entry name" value="WH_DNA-bd_sf"/>
</dbReference>
<accession>A0ABV7UXC7</accession>
<keyword evidence="1" id="KW-0805">Transcription regulation</keyword>
<evidence type="ECO:0000256" key="1">
    <source>
        <dbReference type="ARBA" id="ARBA00023015"/>
    </source>
</evidence>
<dbReference type="PRINTS" id="PR00778">
    <property type="entry name" value="HTHARSR"/>
</dbReference>
<reference evidence="6" key="1">
    <citation type="journal article" date="2019" name="Int. J. Syst. Evol. Microbiol.">
        <title>The Global Catalogue of Microorganisms (GCM) 10K type strain sequencing project: providing services to taxonomists for standard genome sequencing and annotation.</title>
        <authorList>
            <consortium name="The Broad Institute Genomics Platform"/>
            <consortium name="The Broad Institute Genome Sequencing Center for Infectious Disease"/>
            <person name="Wu L."/>
            <person name="Ma J."/>
        </authorList>
    </citation>
    <scope>NUCLEOTIDE SEQUENCE [LARGE SCALE GENOMIC DNA]</scope>
    <source>
        <strain evidence="6">KCTC 42211</strain>
    </source>
</reference>
<comment type="caution">
    <text evidence="5">The sequence shown here is derived from an EMBL/GenBank/DDBJ whole genome shotgun (WGS) entry which is preliminary data.</text>
</comment>
<dbReference type="Gene3D" id="1.10.10.10">
    <property type="entry name" value="Winged helix-like DNA-binding domain superfamily/Winged helix DNA-binding domain"/>
    <property type="match status" value="1"/>
</dbReference>
<dbReference type="InterPro" id="IPR051081">
    <property type="entry name" value="HTH_MetalResp_TranReg"/>
</dbReference>